<evidence type="ECO:0000313" key="3">
    <source>
        <dbReference type="Proteomes" id="UP000186583"/>
    </source>
</evidence>
<sequence length="94" mass="9878">MQFNVILSVALLALGASAQLSGPNGKRFCVGAAISCQYEKGRCANACRDTANNPVAGVAPLYDTQCSCPEGQPDNKYTGAACIDLIRWGGRHKC</sequence>
<keyword evidence="3" id="KW-1185">Reference proteome</keyword>
<feature type="signal peptide" evidence="1">
    <location>
        <begin position="1"/>
        <end position="18"/>
    </location>
</feature>
<accession>A0A1Q8S279</accession>
<comment type="caution">
    <text evidence="2">The sequence shown here is derived from an EMBL/GenBank/DDBJ whole genome shotgun (WGS) entry which is preliminary data.</text>
</comment>
<feature type="chain" id="PRO_5012864445" evidence="1">
    <location>
        <begin position="19"/>
        <end position="94"/>
    </location>
</feature>
<name>A0A1Q8S279_9PEZI</name>
<organism evidence="2 3">
    <name type="scientific">Colletotrichum chlorophyti</name>
    <dbReference type="NCBI Taxonomy" id="708187"/>
    <lineage>
        <taxon>Eukaryota</taxon>
        <taxon>Fungi</taxon>
        <taxon>Dikarya</taxon>
        <taxon>Ascomycota</taxon>
        <taxon>Pezizomycotina</taxon>
        <taxon>Sordariomycetes</taxon>
        <taxon>Hypocreomycetidae</taxon>
        <taxon>Glomerellales</taxon>
        <taxon>Glomerellaceae</taxon>
        <taxon>Colletotrichum</taxon>
    </lineage>
</organism>
<proteinExistence type="predicted"/>
<dbReference type="AlphaFoldDB" id="A0A1Q8S279"/>
<reference evidence="2 3" key="1">
    <citation type="submission" date="2016-11" db="EMBL/GenBank/DDBJ databases">
        <title>Draft Genome Assembly of Colletotrichum chlorophyti a pathogen of herbaceous plants.</title>
        <authorList>
            <person name="Gan P."/>
            <person name="Narusaka M."/>
            <person name="Tsushima A."/>
            <person name="Narusaka Y."/>
            <person name="Takano Y."/>
            <person name="Shirasu K."/>
        </authorList>
    </citation>
    <scope>NUCLEOTIDE SEQUENCE [LARGE SCALE GENOMIC DNA]</scope>
    <source>
        <strain evidence="2 3">NTL11</strain>
    </source>
</reference>
<protein>
    <submittedName>
        <fullName evidence="2">Uncharacterized protein</fullName>
    </submittedName>
</protein>
<evidence type="ECO:0000256" key="1">
    <source>
        <dbReference type="SAM" id="SignalP"/>
    </source>
</evidence>
<gene>
    <name evidence="2" type="ORF">CCHL11_05122</name>
</gene>
<evidence type="ECO:0000313" key="2">
    <source>
        <dbReference type="EMBL" id="OLN95512.1"/>
    </source>
</evidence>
<dbReference type="EMBL" id="MPGH01000035">
    <property type="protein sequence ID" value="OLN95512.1"/>
    <property type="molecule type" value="Genomic_DNA"/>
</dbReference>
<keyword evidence="1" id="KW-0732">Signal</keyword>
<dbReference type="Proteomes" id="UP000186583">
    <property type="component" value="Unassembled WGS sequence"/>
</dbReference>
<dbReference type="OrthoDB" id="3658758at2759"/>